<keyword evidence="4" id="KW-0456">Lyase</keyword>
<dbReference type="OrthoDB" id="2414662at2759"/>
<keyword evidence="9" id="KW-1185">Reference proteome</keyword>
<dbReference type="CDD" id="cd13631">
    <property type="entry name" value="PBP2_Ct-PDT_like"/>
    <property type="match status" value="1"/>
</dbReference>
<sequence>MALKGVFIWGNYVPQLSCKTAGVHLTYKPSSGDSLNLKKEKWEGLSSQRAIIPVEDENPSLEFKQILVPIEEVDSKKFYRDLGFLPIPLSIADFSASNSDGTNVRVAYQGVLGAYSEATTLKAYPECEAVPCDQFKAAFKAVELWLADKVVLPIENTLGGSIHRNYDLLLRHRLHIVGEALAQCEMYLTKLSVVRESAHDTADIYGLKVLAEKIQDDFENITRFLILAREPIIPKADKPLKTIIVFNLEEGPEICDLVSCNETGKYDDDQMLKSCGIKIDSKFIQVKGRVLQDLKLKVGDREDLFPRNEWWNFNSKKLVEPIRVNGQYLTNIHLKLNGNLGGLNSMLTTEHGLNIPMISKALAMMLGMDVSHSSLGQADVPYISKMVSSRQWSSISRHRACVLTLSPKVEMVDALFKRDTGIIRELLLDFYTSSGKRKPDQIIVFR</sequence>
<dbReference type="InterPro" id="IPR036397">
    <property type="entry name" value="RNaseH_sf"/>
</dbReference>
<dbReference type="InterPro" id="IPR018528">
    <property type="entry name" value="Preph_deHydtase_CS"/>
</dbReference>
<dbReference type="SUPFAM" id="SSF53098">
    <property type="entry name" value="Ribonuclease H-like"/>
    <property type="match status" value="1"/>
</dbReference>
<dbReference type="PROSITE" id="PS50822">
    <property type="entry name" value="PIWI"/>
    <property type="match status" value="1"/>
</dbReference>
<dbReference type="SUPFAM" id="SSF53850">
    <property type="entry name" value="Periplasmic binding protein-like II"/>
    <property type="match status" value="1"/>
</dbReference>
<dbReference type="PANTHER" id="PTHR21022">
    <property type="entry name" value="PREPHENATE DEHYDRATASE P PROTEIN"/>
    <property type="match status" value="1"/>
</dbReference>
<dbReference type="InterPro" id="IPR001086">
    <property type="entry name" value="Preph_deHydtase"/>
</dbReference>
<evidence type="ECO:0000259" key="6">
    <source>
        <dbReference type="PROSITE" id="PS50822"/>
    </source>
</evidence>
<organism evidence="8 9">
    <name type="scientific">Kingdonia uniflora</name>
    <dbReference type="NCBI Taxonomy" id="39325"/>
    <lineage>
        <taxon>Eukaryota</taxon>
        <taxon>Viridiplantae</taxon>
        <taxon>Streptophyta</taxon>
        <taxon>Embryophyta</taxon>
        <taxon>Tracheophyta</taxon>
        <taxon>Spermatophyta</taxon>
        <taxon>Magnoliopsida</taxon>
        <taxon>Ranunculales</taxon>
        <taxon>Circaeasteraceae</taxon>
        <taxon>Kingdonia</taxon>
    </lineage>
</organism>
<evidence type="ECO:0000256" key="3">
    <source>
        <dbReference type="ARBA" id="ARBA00023222"/>
    </source>
</evidence>
<evidence type="ECO:0000256" key="4">
    <source>
        <dbReference type="ARBA" id="ARBA00023239"/>
    </source>
</evidence>
<dbReference type="Pfam" id="PF02171">
    <property type="entry name" value="Piwi"/>
    <property type="match status" value="1"/>
</dbReference>
<evidence type="ECO:0008006" key="10">
    <source>
        <dbReference type="Google" id="ProtNLM"/>
    </source>
</evidence>
<reference evidence="8 9" key="1">
    <citation type="journal article" date="2020" name="IScience">
        <title>Genome Sequencing of the Endangered Kingdonia uniflora (Circaeasteraceae, Ranunculales) Reveals Potential Mechanisms of Evolutionary Specialization.</title>
        <authorList>
            <person name="Sun Y."/>
            <person name="Deng T."/>
            <person name="Zhang A."/>
            <person name="Moore M.J."/>
            <person name="Landis J.B."/>
            <person name="Lin N."/>
            <person name="Zhang H."/>
            <person name="Zhang X."/>
            <person name="Huang J."/>
            <person name="Zhang X."/>
            <person name="Sun H."/>
            <person name="Wang H."/>
        </authorList>
    </citation>
    <scope>NUCLEOTIDE SEQUENCE [LARGE SCALE GENOMIC DNA]</scope>
    <source>
        <strain evidence="8">TB1705</strain>
        <tissue evidence="8">Leaf</tissue>
    </source>
</reference>
<evidence type="ECO:0000256" key="2">
    <source>
        <dbReference type="ARBA" id="ARBA00023141"/>
    </source>
</evidence>
<protein>
    <recommendedName>
        <fullName evidence="10">Arogenate dehydratase</fullName>
    </recommendedName>
</protein>
<dbReference type="PROSITE" id="PS51171">
    <property type="entry name" value="PREPHENATE_DEHYDR_3"/>
    <property type="match status" value="1"/>
</dbReference>
<dbReference type="Pfam" id="PF00800">
    <property type="entry name" value="PDT"/>
    <property type="match status" value="2"/>
</dbReference>
<dbReference type="InterPro" id="IPR012337">
    <property type="entry name" value="RNaseH-like_sf"/>
</dbReference>
<dbReference type="GO" id="GO:0009094">
    <property type="term" value="P:L-phenylalanine biosynthetic process"/>
    <property type="evidence" value="ECO:0007669"/>
    <property type="project" value="UniProtKB-KW"/>
</dbReference>
<name>A0A7J7LVC3_9MAGN</name>
<evidence type="ECO:0000256" key="5">
    <source>
        <dbReference type="ARBA" id="ARBA00029440"/>
    </source>
</evidence>
<dbReference type="PANTHER" id="PTHR21022:SF20">
    <property type="entry name" value="AROGENATE DEHYDRATASE_PREPHENATE DEHYDRATASE 1, CHLOROPLASTIC"/>
    <property type="match status" value="1"/>
</dbReference>
<feature type="domain" description="Prephenate dehydratase" evidence="7">
    <location>
        <begin position="105"/>
        <end position="299"/>
    </location>
</feature>
<dbReference type="GO" id="GO:0003676">
    <property type="term" value="F:nucleic acid binding"/>
    <property type="evidence" value="ECO:0007669"/>
    <property type="project" value="InterPro"/>
</dbReference>
<proteinExistence type="predicted"/>
<accession>A0A7J7LVC3</accession>
<dbReference type="EMBL" id="JACGCM010001965">
    <property type="protein sequence ID" value="KAF6146527.1"/>
    <property type="molecule type" value="Genomic_DNA"/>
</dbReference>
<comment type="pathway">
    <text evidence="5">Amino-acid biosynthesis.</text>
</comment>
<keyword evidence="2" id="KW-0057">Aromatic amino acid biosynthesis</keyword>
<evidence type="ECO:0000313" key="8">
    <source>
        <dbReference type="EMBL" id="KAF6146527.1"/>
    </source>
</evidence>
<keyword evidence="3" id="KW-0584">Phenylalanine biosynthesis</keyword>
<comment type="caution">
    <text evidence="8">The sequence shown here is derived from an EMBL/GenBank/DDBJ whole genome shotgun (WGS) entry which is preliminary data.</text>
</comment>
<dbReference type="Gene3D" id="3.40.190.10">
    <property type="entry name" value="Periplasmic binding protein-like II"/>
    <property type="match status" value="1"/>
</dbReference>
<feature type="domain" description="Piwi" evidence="6">
    <location>
        <begin position="327"/>
        <end position="446"/>
    </location>
</feature>
<evidence type="ECO:0000256" key="1">
    <source>
        <dbReference type="ARBA" id="ARBA00022605"/>
    </source>
</evidence>
<dbReference type="GO" id="GO:0047769">
    <property type="term" value="F:arogenate dehydratase activity"/>
    <property type="evidence" value="ECO:0007669"/>
    <property type="project" value="TreeGrafter"/>
</dbReference>
<dbReference type="InterPro" id="IPR003165">
    <property type="entry name" value="Piwi"/>
</dbReference>
<dbReference type="Proteomes" id="UP000541444">
    <property type="component" value="Unassembled WGS sequence"/>
</dbReference>
<evidence type="ECO:0000259" key="7">
    <source>
        <dbReference type="PROSITE" id="PS51171"/>
    </source>
</evidence>
<dbReference type="AlphaFoldDB" id="A0A7J7LVC3"/>
<keyword evidence="1" id="KW-0028">Amino-acid biosynthesis</keyword>
<dbReference type="Gene3D" id="3.30.420.10">
    <property type="entry name" value="Ribonuclease H-like superfamily/Ribonuclease H"/>
    <property type="match status" value="1"/>
</dbReference>
<dbReference type="PROSITE" id="PS00857">
    <property type="entry name" value="PREPHENATE_DEHYDR_1"/>
    <property type="match status" value="1"/>
</dbReference>
<dbReference type="GO" id="GO:0009507">
    <property type="term" value="C:chloroplast"/>
    <property type="evidence" value="ECO:0007669"/>
    <property type="project" value="TreeGrafter"/>
</dbReference>
<dbReference type="GO" id="GO:0004664">
    <property type="term" value="F:prephenate dehydratase activity"/>
    <property type="evidence" value="ECO:0007669"/>
    <property type="project" value="InterPro"/>
</dbReference>
<gene>
    <name evidence="8" type="ORF">GIB67_008813</name>
</gene>
<evidence type="ECO:0000313" key="9">
    <source>
        <dbReference type="Proteomes" id="UP000541444"/>
    </source>
</evidence>